<name>A0A7C4DBG1_STAMA</name>
<dbReference type="Pfam" id="PF14542">
    <property type="entry name" value="Acetyltransf_CG"/>
    <property type="match status" value="1"/>
</dbReference>
<accession>A0A7C4DBG1</accession>
<dbReference type="CDD" id="cd04301">
    <property type="entry name" value="NAT_SF"/>
    <property type="match status" value="1"/>
</dbReference>
<evidence type="ECO:0000313" key="2">
    <source>
        <dbReference type="EMBL" id="HGM59117.1"/>
    </source>
</evidence>
<dbReference type="GO" id="GO:0016740">
    <property type="term" value="F:transferase activity"/>
    <property type="evidence" value="ECO:0007669"/>
    <property type="project" value="UniProtKB-KW"/>
</dbReference>
<gene>
    <name evidence="2" type="ORF">ENU14_06020</name>
</gene>
<protein>
    <submittedName>
        <fullName evidence="2">N-acetyltransferase</fullName>
    </submittedName>
</protein>
<dbReference type="Gene3D" id="3.40.630.30">
    <property type="match status" value="1"/>
</dbReference>
<dbReference type="InterPro" id="IPR016181">
    <property type="entry name" value="Acyl_CoA_acyltransferase"/>
</dbReference>
<proteinExistence type="predicted"/>
<evidence type="ECO:0000259" key="1">
    <source>
        <dbReference type="PROSITE" id="PS51729"/>
    </source>
</evidence>
<comment type="caution">
    <text evidence="2">The sequence shown here is derived from an EMBL/GenBank/DDBJ whole genome shotgun (WGS) entry which is preliminary data.</text>
</comment>
<sequence>MDYDIKHTSTVIYAVMPDNSKAYIKYSVKDSVMELLETYTPPNWRGIGVARKLVEYAIDLARRNNWLIKPVCSYTISYFIRNPDKRYILIPEYRDKSNEELEKILEERLREEASKNK</sequence>
<dbReference type="InterPro" id="IPR045057">
    <property type="entry name" value="Gcn5-rel_NAT"/>
</dbReference>
<dbReference type="PANTHER" id="PTHR31435:SF9">
    <property type="entry name" value="PROTEIN NATD1"/>
    <property type="match status" value="1"/>
</dbReference>
<dbReference type="SUPFAM" id="SSF55729">
    <property type="entry name" value="Acyl-CoA N-acyltransferases (Nat)"/>
    <property type="match status" value="1"/>
</dbReference>
<reference evidence="2" key="1">
    <citation type="journal article" date="2020" name="mSystems">
        <title>Genome- and Community-Level Interaction Insights into Carbon Utilization and Element Cycling Functions of Hydrothermarchaeota in Hydrothermal Sediment.</title>
        <authorList>
            <person name="Zhou Z."/>
            <person name="Liu Y."/>
            <person name="Xu W."/>
            <person name="Pan J."/>
            <person name="Luo Z.H."/>
            <person name="Li M."/>
        </authorList>
    </citation>
    <scope>NUCLEOTIDE SEQUENCE [LARGE SCALE GENOMIC DNA]</scope>
    <source>
        <strain evidence="2">SpSt-642</strain>
    </source>
</reference>
<feature type="domain" description="N-acetyltransferase" evidence="1">
    <location>
        <begin position="4"/>
        <end position="90"/>
    </location>
</feature>
<dbReference type="PROSITE" id="PS51729">
    <property type="entry name" value="GNAT_YJDJ"/>
    <property type="match status" value="1"/>
</dbReference>
<dbReference type="EMBL" id="DTBJ01000052">
    <property type="protein sequence ID" value="HGM59117.1"/>
    <property type="molecule type" value="Genomic_DNA"/>
</dbReference>
<dbReference type="PANTHER" id="PTHR31435">
    <property type="entry name" value="PROTEIN NATD1"/>
    <property type="match status" value="1"/>
</dbReference>
<dbReference type="AlphaFoldDB" id="A0A7C4DBG1"/>
<dbReference type="InterPro" id="IPR031165">
    <property type="entry name" value="GNAT_YJDJ"/>
</dbReference>
<keyword evidence="2" id="KW-0808">Transferase</keyword>
<organism evidence="2">
    <name type="scientific">Staphylothermus marinus</name>
    <dbReference type="NCBI Taxonomy" id="2280"/>
    <lineage>
        <taxon>Archaea</taxon>
        <taxon>Thermoproteota</taxon>
        <taxon>Thermoprotei</taxon>
        <taxon>Desulfurococcales</taxon>
        <taxon>Desulfurococcaceae</taxon>
        <taxon>Staphylothermus</taxon>
    </lineage>
</organism>